<dbReference type="Pfam" id="PF09630">
    <property type="entry name" value="DUF2024"/>
    <property type="match status" value="1"/>
</dbReference>
<dbReference type="SUPFAM" id="SSF160766">
    <property type="entry name" value="NE1680-like"/>
    <property type="match status" value="1"/>
</dbReference>
<dbReference type="EMBL" id="PSKQ01000022">
    <property type="protein sequence ID" value="MBE8722009.1"/>
    <property type="molecule type" value="Genomic_DNA"/>
</dbReference>
<accession>A0ABR9T9J0</accession>
<proteinExistence type="predicted"/>
<reference evidence="1 2" key="1">
    <citation type="submission" date="2018-02" db="EMBL/GenBank/DDBJ databases">
        <title>Sphingobacterium KA21.</title>
        <authorList>
            <person name="Vasarhelyi B.M."/>
            <person name="Deshmukh S."/>
            <person name="Balint B."/>
            <person name="Kukolya J."/>
        </authorList>
    </citation>
    <scope>NUCLEOTIDE SEQUENCE [LARGE SCALE GENOMIC DNA]</scope>
    <source>
        <strain evidence="1 2">Ka21</strain>
    </source>
</reference>
<name>A0ABR9T9J0_9SPHI</name>
<comment type="caution">
    <text evidence="1">The sequence shown here is derived from an EMBL/GenBank/DDBJ whole genome shotgun (WGS) entry which is preliminary data.</text>
</comment>
<dbReference type="RefSeq" id="WP_196939921.1">
    <property type="nucleotide sequence ID" value="NZ_MU158690.1"/>
</dbReference>
<evidence type="ECO:0000313" key="1">
    <source>
        <dbReference type="EMBL" id="MBE8722009.1"/>
    </source>
</evidence>
<dbReference type="InterPro" id="IPR018592">
    <property type="entry name" value="DUF2024"/>
</dbReference>
<protein>
    <recommendedName>
        <fullName evidence="3">DUF2024 domain-containing protein</fullName>
    </recommendedName>
</protein>
<dbReference type="Gene3D" id="3.10.510.10">
    <property type="entry name" value="NE1680-like"/>
    <property type="match status" value="1"/>
</dbReference>
<sequence>MKVAVWDTYVTKRDGQIMHFDILVEDHVVESVVYRVGARYLASKGQQD</sequence>
<organism evidence="1 2">
    <name type="scientific">Sphingobacterium pedocola</name>
    <dbReference type="NCBI Taxonomy" id="2082722"/>
    <lineage>
        <taxon>Bacteria</taxon>
        <taxon>Pseudomonadati</taxon>
        <taxon>Bacteroidota</taxon>
        <taxon>Sphingobacteriia</taxon>
        <taxon>Sphingobacteriales</taxon>
        <taxon>Sphingobacteriaceae</taxon>
        <taxon>Sphingobacterium</taxon>
    </lineage>
</organism>
<keyword evidence="2" id="KW-1185">Reference proteome</keyword>
<evidence type="ECO:0008006" key="3">
    <source>
        <dbReference type="Google" id="ProtNLM"/>
    </source>
</evidence>
<gene>
    <name evidence="1" type="ORF">C4F40_14865</name>
</gene>
<dbReference type="Proteomes" id="UP000618319">
    <property type="component" value="Unassembled WGS sequence"/>
</dbReference>
<dbReference type="InterPro" id="IPR023122">
    <property type="entry name" value="NE1680-like_sf"/>
</dbReference>
<evidence type="ECO:0000313" key="2">
    <source>
        <dbReference type="Proteomes" id="UP000618319"/>
    </source>
</evidence>